<dbReference type="AlphaFoldDB" id="A0A8S9QF38"/>
<evidence type="ECO:0000313" key="1">
    <source>
        <dbReference type="EMBL" id="KAF3538573.1"/>
    </source>
</evidence>
<sequence length="144" mass="15755">MSSSVFLVSLKNIHNWFLGVFSFLFLNTLPSVASSTCIGSGVVSEGLVVGSGGFSKGLGGGLSAVIRILSIDGNRTRWVRGVRRSMGGEGSIHVGLSLLIDGWLMRSIDFDVEMGGWVRMFFCKFLMSHDSNCTILRSRFSRRR</sequence>
<protein>
    <submittedName>
        <fullName evidence="1">Uncharacterized protein</fullName>
    </submittedName>
</protein>
<accession>A0A8S9QF38</accession>
<proteinExistence type="predicted"/>
<evidence type="ECO:0000313" key="2">
    <source>
        <dbReference type="Proteomes" id="UP000712600"/>
    </source>
</evidence>
<name>A0A8S9QF38_BRACR</name>
<dbReference type="Proteomes" id="UP000712600">
    <property type="component" value="Unassembled WGS sequence"/>
</dbReference>
<gene>
    <name evidence="1" type="ORF">F2Q69_00021586</name>
</gene>
<reference evidence="1" key="1">
    <citation type="submission" date="2019-12" db="EMBL/GenBank/DDBJ databases">
        <title>Genome sequencing and annotation of Brassica cretica.</title>
        <authorList>
            <person name="Studholme D.J."/>
            <person name="Sarris P."/>
        </authorList>
    </citation>
    <scope>NUCLEOTIDE SEQUENCE</scope>
    <source>
        <strain evidence="1">PFS-109/04</strain>
        <tissue evidence="1">Leaf</tissue>
    </source>
</reference>
<comment type="caution">
    <text evidence="1">The sequence shown here is derived from an EMBL/GenBank/DDBJ whole genome shotgun (WGS) entry which is preliminary data.</text>
</comment>
<dbReference type="EMBL" id="QGKX02001290">
    <property type="protein sequence ID" value="KAF3538573.1"/>
    <property type="molecule type" value="Genomic_DNA"/>
</dbReference>
<organism evidence="1 2">
    <name type="scientific">Brassica cretica</name>
    <name type="common">Mustard</name>
    <dbReference type="NCBI Taxonomy" id="69181"/>
    <lineage>
        <taxon>Eukaryota</taxon>
        <taxon>Viridiplantae</taxon>
        <taxon>Streptophyta</taxon>
        <taxon>Embryophyta</taxon>
        <taxon>Tracheophyta</taxon>
        <taxon>Spermatophyta</taxon>
        <taxon>Magnoliopsida</taxon>
        <taxon>eudicotyledons</taxon>
        <taxon>Gunneridae</taxon>
        <taxon>Pentapetalae</taxon>
        <taxon>rosids</taxon>
        <taxon>malvids</taxon>
        <taxon>Brassicales</taxon>
        <taxon>Brassicaceae</taxon>
        <taxon>Brassiceae</taxon>
        <taxon>Brassica</taxon>
    </lineage>
</organism>